<evidence type="ECO:0000313" key="3">
    <source>
        <dbReference type="Proteomes" id="UP000193396"/>
    </source>
</evidence>
<dbReference type="STRING" id="1293890.TALK_09970"/>
<keyword evidence="1" id="KW-0732">Signal</keyword>
<comment type="caution">
    <text evidence="2">The sequence shown here is derived from an EMBL/GenBank/DDBJ whole genome shotgun (WGS) entry which is preliminary data.</text>
</comment>
<keyword evidence="3" id="KW-1185">Reference proteome</keyword>
<reference evidence="2 3" key="1">
    <citation type="submission" date="2014-03" db="EMBL/GenBank/DDBJ databases">
        <title>The draft genome sequence of Thalassospira alkalitolerans JCM 18968.</title>
        <authorList>
            <person name="Lai Q."/>
            <person name="Shao Z."/>
        </authorList>
    </citation>
    <scope>NUCLEOTIDE SEQUENCE [LARGE SCALE GENOMIC DNA]</scope>
    <source>
        <strain evidence="2 3">JCM 18968</strain>
    </source>
</reference>
<evidence type="ECO:0000313" key="2">
    <source>
        <dbReference type="EMBL" id="OSQ47935.1"/>
    </source>
</evidence>
<organism evidence="2 3">
    <name type="scientific">Thalassospira alkalitolerans</name>
    <dbReference type="NCBI Taxonomy" id="1293890"/>
    <lineage>
        <taxon>Bacteria</taxon>
        <taxon>Pseudomonadati</taxon>
        <taxon>Pseudomonadota</taxon>
        <taxon>Alphaproteobacteria</taxon>
        <taxon>Rhodospirillales</taxon>
        <taxon>Thalassospiraceae</taxon>
        <taxon>Thalassospira</taxon>
    </lineage>
</organism>
<proteinExistence type="predicted"/>
<sequence length="118" mass="13482">MKFNLTRRTKRRLMWASLLALIIATALDGSKRTIADLIWPDDAAPWEKVTAVYYPDREKLIVFEFAGESLNSVAECRDVVFARALQNGDPDLKRGSYECAIGFYRQYGDIGVYRLTVQ</sequence>
<dbReference type="AlphaFoldDB" id="A0A1Y2LB95"/>
<protein>
    <submittedName>
        <fullName evidence="2">Uncharacterized protein</fullName>
    </submittedName>
</protein>
<name>A0A1Y2LB95_9PROT</name>
<feature type="signal peptide" evidence="1">
    <location>
        <begin position="1"/>
        <end position="26"/>
    </location>
</feature>
<evidence type="ECO:0000256" key="1">
    <source>
        <dbReference type="SAM" id="SignalP"/>
    </source>
</evidence>
<gene>
    <name evidence="2" type="ORF">TALK_09970</name>
</gene>
<dbReference type="EMBL" id="JFKB01000006">
    <property type="protein sequence ID" value="OSQ47935.1"/>
    <property type="molecule type" value="Genomic_DNA"/>
</dbReference>
<feature type="chain" id="PRO_5012237615" evidence="1">
    <location>
        <begin position="27"/>
        <end position="118"/>
    </location>
</feature>
<dbReference type="OrthoDB" id="7365953at2"/>
<dbReference type="Proteomes" id="UP000193396">
    <property type="component" value="Unassembled WGS sequence"/>
</dbReference>
<accession>A0A1Y2LB95</accession>
<dbReference type="RefSeq" id="WP_085618388.1">
    <property type="nucleotide sequence ID" value="NZ_JFKB01000006.1"/>
</dbReference>